<sequence>MLDLRAPTLPHELGEYLARADYKRDFRERRVALRNSASWKLERLQHFEEIGDASRDALRRGDWQGALRLFDARRDALVASAADDARRGSAFNRLRIVEEPLTPYVQWELHWLRLSAECGHHVRVLPASAVAASETEGMLPELTILGGRVLYRVVYTESGTPDGAMRFTDPETVGRWAAFISDAYATADDVRRYFTRVVEPLPPPQAA</sequence>
<dbReference type="RefSeq" id="WP_205360142.1">
    <property type="nucleotide sequence ID" value="NZ_JADKYB010000017.1"/>
</dbReference>
<evidence type="ECO:0000313" key="3">
    <source>
        <dbReference type="Proteomes" id="UP000749040"/>
    </source>
</evidence>
<feature type="domain" description="DUF6879" evidence="1">
    <location>
        <begin position="34"/>
        <end position="194"/>
    </location>
</feature>
<dbReference type="InterPro" id="IPR049244">
    <property type="entry name" value="DUF6879"/>
</dbReference>
<accession>A0ABS2U158</accession>
<gene>
    <name evidence="2" type="ORF">ITX44_27660</name>
</gene>
<comment type="caution">
    <text evidence="2">The sequence shown here is derived from an EMBL/GenBank/DDBJ whole genome shotgun (WGS) entry which is preliminary data.</text>
</comment>
<dbReference type="Proteomes" id="UP000749040">
    <property type="component" value="Unassembled WGS sequence"/>
</dbReference>
<name>A0ABS2U158_9ACTN</name>
<evidence type="ECO:0000313" key="2">
    <source>
        <dbReference type="EMBL" id="MBM9508265.1"/>
    </source>
</evidence>
<proteinExistence type="predicted"/>
<dbReference type="EMBL" id="JADKYB010000017">
    <property type="protein sequence ID" value="MBM9508265.1"/>
    <property type="molecule type" value="Genomic_DNA"/>
</dbReference>
<evidence type="ECO:0000259" key="1">
    <source>
        <dbReference type="Pfam" id="PF21806"/>
    </source>
</evidence>
<organism evidence="2 3">
    <name type="scientific">Actinacidiphila acididurans</name>
    <dbReference type="NCBI Taxonomy" id="2784346"/>
    <lineage>
        <taxon>Bacteria</taxon>
        <taxon>Bacillati</taxon>
        <taxon>Actinomycetota</taxon>
        <taxon>Actinomycetes</taxon>
        <taxon>Kitasatosporales</taxon>
        <taxon>Streptomycetaceae</taxon>
        <taxon>Actinacidiphila</taxon>
    </lineage>
</organism>
<protein>
    <recommendedName>
        <fullName evidence="1">DUF6879 domain-containing protein</fullName>
    </recommendedName>
</protein>
<dbReference type="Pfam" id="PF21806">
    <property type="entry name" value="DUF6879"/>
    <property type="match status" value="1"/>
</dbReference>
<keyword evidence="3" id="KW-1185">Reference proteome</keyword>
<reference evidence="2 3" key="1">
    <citation type="submission" date="2021-01" db="EMBL/GenBank/DDBJ databases">
        <title>Streptomyces acididurans sp. nov., isolated from a peat swamp forest soil.</title>
        <authorList>
            <person name="Chantavorakit T."/>
            <person name="Duangmal K."/>
        </authorList>
    </citation>
    <scope>NUCLEOTIDE SEQUENCE [LARGE SCALE GENOMIC DNA]</scope>
    <source>
        <strain evidence="2 3">KK5PA1</strain>
    </source>
</reference>